<evidence type="ECO:0008006" key="4">
    <source>
        <dbReference type="Google" id="ProtNLM"/>
    </source>
</evidence>
<dbReference type="Proteomes" id="UP000698924">
    <property type="component" value="Unassembled WGS sequence"/>
</dbReference>
<accession>A0AA40ZTQ7</accession>
<sequence>MRNILFSLCLLFSSANSFAQYNNVCDVAYTDFNNLIEAFLQLPTEQIRNEEIYNRLDELQNIINEIHVSKEERYKLNSLQADISAVKEFMSPISNKYNAHLSNNNINRLQTIFGENFTKAKLNVKCPSDEVQFIEVKVGSLIICYFHCISKIADNGLRIKFHAVSGNTTSSGEYGAMKNEYTPIIHNAGQKYVKVSSATIVERF</sequence>
<gene>
    <name evidence="2" type="ORF">H6D15_09270</name>
</gene>
<comment type="caution">
    <text evidence="2">The sequence shown here is derived from an EMBL/GenBank/DDBJ whole genome shotgun (WGS) entry which is preliminary data.</text>
</comment>
<evidence type="ECO:0000256" key="1">
    <source>
        <dbReference type="SAM" id="SignalP"/>
    </source>
</evidence>
<dbReference type="AlphaFoldDB" id="A0AA40ZTQ7"/>
<organism evidence="2 3">
    <name type="scientific">Caecibacteroides pullorum</name>
    <dbReference type="NCBI Taxonomy" id="2725562"/>
    <lineage>
        <taxon>Bacteria</taxon>
        <taxon>Pseudomonadati</taxon>
        <taxon>Bacteroidota</taxon>
        <taxon>Bacteroidia</taxon>
        <taxon>Bacteroidales</taxon>
        <taxon>Bacteroidaceae</taxon>
        <taxon>Caecibacteroides</taxon>
    </lineage>
</organism>
<keyword evidence="1" id="KW-0732">Signal</keyword>
<keyword evidence="3" id="KW-1185">Reference proteome</keyword>
<feature type="chain" id="PRO_5041212145" description="DUF3347 domain-containing protein" evidence="1">
    <location>
        <begin position="20"/>
        <end position="204"/>
    </location>
</feature>
<name>A0AA40ZTQ7_9BACT</name>
<evidence type="ECO:0000313" key="3">
    <source>
        <dbReference type="Proteomes" id="UP000698924"/>
    </source>
</evidence>
<protein>
    <recommendedName>
        <fullName evidence="4">DUF3347 domain-containing protein</fullName>
    </recommendedName>
</protein>
<dbReference type="EMBL" id="JACJMO010000012">
    <property type="protein sequence ID" value="MBM6857783.1"/>
    <property type="molecule type" value="Genomic_DNA"/>
</dbReference>
<feature type="signal peptide" evidence="1">
    <location>
        <begin position="1"/>
        <end position="19"/>
    </location>
</feature>
<evidence type="ECO:0000313" key="2">
    <source>
        <dbReference type="EMBL" id="MBM6857783.1"/>
    </source>
</evidence>
<proteinExistence type="predicted"/>
<reference evidence="2 3" key="1">
    <citation type="journal article" date="2021" name="Sci. Rep.">
        <title>The distribution of antibiotic resistance genes in chicken gut microbiota commensals.</title>
        <authorList>
            <person name="Juricova H."/>
            <person name="Matiasovicova J."/>
            <person name="Kubasova T."/>
            <person name="Cejkova D."/>
            <person name="Rychlik I."/>
        </authorList>
    </citation>
    <scope>NUCLEOTIDE SEQUENCE [LARGE SCALE GENOMIC DNA]</scope>
    <source>
        <strain evidence="2 3">An421</strain>
    </source>
</reference>
<dbReference type="RefSeq" id="WP_204970294.1">
    <property type="nucleotide sequence ID" value="NZ_JAAZTS010000007.1"/>
</dbReference>